<keyword evidence="4" id="KW-1185">Reference proteome</keyword>
<dbReference type="GO" id="GO:0016705">
    <property type="term" value="F:oxidoreductase activity, acting on paired donors, with incorporation or reduction of molecular oxygen"/>
    <property type="evidence" value="ECO:0007669"/>
    <property type="project" value="InterPro"/>
</dbReference>
<dbReference type="GO" id="GO:0004497">
    <property type="term" value="F:monooxygenase activity"/>
    <property type="evidence" value="ECO:0007669"/>
    <property type="project" value="UniProtKB-KW"/>
</dbReference>
<evidence type="ECO:0000256" key="2">
    <source>
        <dbReference type="RuleBase" id="RU000461"/>
    </source>
</evidence>
<proteinExistence type="inferred from homology"/>
<comment type="similarity">
    <text evidence="1 2">Belongs to the cytochrome P450 family.</text>
</comment>
<keyword evidence="2" id="KW-0408">Iron</keyword>
<evidence type="ECO:0000313" key="4">
    <source>
        <dbReference type="Proteomes" id="UP000552757"/>
    </source>
</evidence>
<keyword evidence="2" id="KW-0560">Oxidoreductase</keyword>
<dbReference type="Gene3D" id="1.10.630.10">
    <property type="entry name" value="Cytochrome P450"/>
    <property type="match status" value="1"/>
</dbReference>
<dbReference type="InterPro" id="IPR002397">
    <property type="entry name" value="Cyt_P450_B"/>
</dbReference>
<dbReference type="PRINTS" id="PR00385">
    <property type="entry name" value="P450"/>
</dbReference>
<accession>A0A7W6GPR4</accession>
<keyword evidence="2" id="KW-0503">Monooxygenase</keyword>
<dbReference type="PRINTS" id="PR00359">
    <property type="entry name" value="BP450"/>
</dbReference>
<dbReference type="InterPro" id="IPR036396">
    <property type="entry name" value="Cyt_P450_sf"/>
</dbReference>
<name>A0A7W6GPR4_9SPHN</name>
<protein>
    <submittedName>
        <fullName evidence="3">Cytochrome P450</fullName>
    </submittedName>
</protein>
<organism evidence="3 4">
    <name type="scientific">Sphingobium fontiphilum</name>
    <dbReference type="NCBI Taxonomy" id="944425"/>
    <lineage>
        <taxon>Bacteria</taxon>
        <taxon>Pseudomonadati</taxon>
        <taxon>Pseudomonadota</taxon>
        <taxon>Alphaproteobacteria</taxon>
        <taxon>Sphingomonadales</taxon>
        <taxon>Sphingomonadaceae</taxon>
        <taxon>Sphingobium</taxon>
    </lineage>
</organism>
<dbReference type="PANTHER" id="PTHR46696:SF3">
    <property type="entry name" value="PULCHERRIMINIC ACID SYNTHASE"/>
    <property type="match status" value="1"/>
</dbReference>
<gene>
    <name evidence="3" type="ORF">GGR44_002807</name>
</gene>
<dbReference type="GO" id="GO:0020037">
    <property type="term" value="F:heme binding"/>
    <property type="evidence" value="ECO:0007669"/>
    <property type="project" value="InterPro"/>
</dbReference>
<comment type="caution">
    <text evidence="3">The sequence shown here is derived from an EMBL/GenBank/DDBJ whole genome shotgun (WGS) entry which is preliminary data.</text>
</comment>
<dbReference type="PANTHER" id="PTHR46696">
    <property type="entry name" value="P450, PUTATIVE (EUROFUNG)-RELATED"/>
    <property type="match status" value="1"/>
</dbReference>
<evidence type="ECO:0000256" key="1">
    <source>
        <dbReference type="ARBA" id="ARBA00010617"/>
    </source>
</evidence>
<keyword evidence="2" id="KW-0479">Metal-binding</keyword>
<sequence length="426" mass="47224">MATPTDVASEFAALNKLYSSGDPIEVDPYPMYRELRDKQPIMDGDILARYGVPSQADFILSGRKIFSLFRYEDVARALQDDDTFSAGLQAIGLGDFLGDGILTAYSGFEHRKLRGAMLKALTPAALRDWRSILIEPQMREHLEALKPLGKCDLVSAFSLRFPIDVVYRVLGYPDDSEFAARFAGWALRILSGTPTDPAAVAQAHAAALEASRNIYDATLDIVKARRAAGAEGEDMMSRMIRAEHEGETLDDHIITSLIRGLLPAAAETTTRTFGNMLVLLLDRPEMFERLRADRSLMARAINETMRFEPTASYVARETRVDTEFHGVKVPAGTALSLCVGSANRDERFFENPDTLDFDRKMLRPMLGFGSGAHICLGMQLARLEIDVAMNAVLDILPTIRRDPDAPHSEIRGLNLRGPDDLNVCWD</sequence>
<dbReference type="PROSITE" id="PS00086">
    <property type="entry name" value="CYTOCHROME_P450"/>
    <property type="match status" value="1"/>
</dbReference>
<dbReference type="EMBL" id="JACIEB010000007">
    <property type="protein sequence ID" value="MBB3983120.1"/>
    <property type="molecule type" value="Genomic_DNA"/>
</dbReference>
<dbReference type="Proteomes" id="UP000552757">
    <property type="component" value="Unassembled WGS sequence"/>
</dbReference>
<dbReference type="Pfam" id="PF00067">
    <property type="entry name" value="p450"/>
    <property type="match status" value="1"/>
</dbReference>
<dbReference type="SUPFAM" id="SSF48264">
    <property type="entry name" value="Cytochrome P450"/>
    <property type="match status" value="1"/>
</dbReference>
<dbReference type="InterPro" id="IPR001128">
    <property type="entry name" value="Cyt_P450"/>
</dbReference>
<dbReference type="GO" id="GO:0005506">
    <property type="term" value="F:iron ion binding"/>
    <property type="evidence" value="ECO:0007669"/>
    <property type="project" value="InterPro"/>
</dbReference>
<dbReference type="AlphaFoldDB" id="A0A7W6GPR4"/>
<dbReference type="InterPro" id="IPR017972">
    <property type="entry name" value="Cyt_P450_CS"/>
</dbReference>
<reference evidence="3 4" key="1">
    <citation type="submission" date="2020-08" db="EMBL/GenBank/DDBJ databases">
        <title>Genomic Encyclopedia of Type Strains, Phase IV (KMG-IV): sequencing the most valuable type-strain genomes for metagenomic binning, comparative biology and taxonomic classification.</title>
        <authorList>
            <person name="Goeker M."/>
        </authorList>
    </citation>
    <scope>NUCLEOTIDE SEQUENCE [LARGE SCALE GENOMIC DNA]</scope>
    <source>
        <strain evidence="3 4">DSM 29348</strain>
    </source>
</reference>
<evidence type="ECO:0000313" key="3">
    <source>
        <dbReference type="EMBL" id="MBB3983120.1"/>
    </source>
</evidence>
<keyword evidence="2" id="KW-0349">Heme</keyword>
<dbReference type="RefSeq" id="WP_183956143.1">
    <property type="nucleotide sequence ID" value="NZ_JACIEB010000007.1"/>
</dbReference>